<comment type="caution">
    <text evidence="1">The sequence shown here is derived from an EMBL/GenBank/DDBJ whole genome shotgun (WGS) entry which is preliminary data.</text>
</comment>
<name>A0A0M0JSK1_9EUKA</name>
<dbReference type="Proteomes" id="UP000037460">
    <property type="component" value="Unassembled WGS sequence"/>
</dbReference>
<reference evidence="2" key="1">
    <citation type="journal article" date="2015" name="PLoS Genet.">
        <title>Genome Sequence and Transcriptome Analyses of Chrysochromulina tobin: Metabolic Tools for Enhanced Algal Fitness in the Prominent Order Prymnesiales (Haptophyceae).</title>
        <authorList>
            <person name="Hovde B.T."/>
            <person name="Deodato C.R."/>
            <person name="Hunsperger H.M."/>
            <person name="Ryken S.A."/>
            <person name="Yost W."/>
            <person name="Jha R.K."/>
            <person name="Patterson J."/>
            <person name="Monnat R.J. Jr."/>
            <person name="Barlow S.B."/>
            <person name="Starkenburg S.R."/>
            <person name="Cattolico R.A."/>
        </authorList>
    </citation>
    <scope>NUCLEOTIDE SEQUENCE</scope>
    <source>
        <strain evidence="2">CCMP291</strain>
    </source>
</reference>
<evidence type="ECO:0000313" key="2">
    <source>
        <dbReference type="Proteomes" id="UP000037460"/>
    </source>
</evidence>
<accession>A0A0M0JSK1</accession>
<keyword evidence="2" id="KW-1185">Reference proteome</keyword>
<organism evidence="1 2">
    <name type="scientific">Chrysochromulina tobinii</name>
    <dbReference type="NCBI Taxonomy" id="1460289"/>
    <lineage>
        <taxon>Eukaryota</taxon>
        <taxon>Haptista</taxon>
        <taxon>Haptophyta</taxon>
        <taxon>Prymnesiophyceae</taxon>
        <taxon>Prymnesiales</taxon>
        <taxon>Chrysochromulinaceae</taxon>
        <taxon>Chrysochromulina</taxon>
    </lineage>
</organism>
<evidence type="ECO:0000313" key="1">
    <source>
        <dbReference type="EMBL" id="KOO29460.1"/>
    </source>
</evidence>
<dbReference type="EMBL" id="JWZX01002413">
    <property type="protein sequence ID" value="KOO29460.1"/>
    <property type="molecule type" value="Genomic_DNA"/>
</dbReference>
<proteinExistence type="predicted"/>
<protein>
    <submittedName>
        <fullName evidence="1">Uncharacterized protein</fullName>
    </submittedName>
</protein>
<dbReference type="AlphaFoldDB" id="A0A0M0JSK1"/>
<sequence length="217" mass="24858">MALDGRWPTATSTTRLSTAQEQSKLNWLKVEKKRRRDLDDVEVNVAKPEVRVRLSPRHREIEQITDKFLDRSKLFENGSLPFQFGYINSNYVQPGLLNVLPGQESSIPIPKTWAIDEPLLALVKQNLSVVPMITRPFFSESFKVYTEATPCSYFFDGQDQPEQEFSRIVAKGATVHDLLVALYEIFADAKVHPHETIFIDSLEVVDGSYDVHIEYSR</sequence>
<gene>
    <name evidence="1" type="ORF">Ctob_009266</name>
</gene>